<sequence>MPGLTQHTSISRLPSGCQQASLASNVPTPLAHRERLRTRLDGSFDLRGIEFTCSEYWDMEMAMVASGGQTLCILHAYNVRKSPPVAERLGCSPPTKANRVRSPAGSLRIFASGNRAGRCLLSAGFLRDLQFPPPLHSGAVPYTPHFTLIGFQDLAVKIHSKLFTLTQFSCTHVVPQHQAQQRTDSFTPTPIVYTHYAMLIFSFAICLYITGDHHFGHYLVCSAVQMCLRKCEYPWSVNRAKIGSDTNYEEPSYRYVTRPPSWISLAFTPDHLTLGIDFDPEDL</sequence>
<organism evidence="1 2">
    <name type="scientific">Dryococelus australis</name>
    <dbReference type="NCBI Taxonomy" id="614101"/>
    <lineage>
        <taxon>Eukaryota</taxon>
        <taxon>Metazoa</taxon>
        <taxon>Ecdysozoa</taxon>
        <taxon>Arthropoda</taxon>
        <taxon>Hexapoda</taxon>
        <taxon>Insecta</taxon>
        <taxon>Pterygota</taxon>
        <taxon>Neoptera</taxon>
        <taxon>Polyneoptera</taxon>
        <taxon>Phasmatodea</taxon>
        <taxon>Verophasmatodea</taxon>
        <taxon>Anareolatae</taxon>
        <taxon>Phasmatidae</taxon>
        <taxon>Eurycanthinae</taxon>
        <taxon>Dryococelus</taxon>
    </lineage>
</organism>
<name>A0ABQ9HN02_9NEOP</name>
<proteinExistence type="predicted"/>
<keyword evidence="2" id="KW-1185">Reference proteome</keyword>
<reference evidence="1 2" key="1">
    <citation type="submission" date="2023-02" db="EMBL/GenBank/DDBJ databases">
        <title>LHISI_Scaffold_Assembly.</title>
        <authorList>
            <person name="Stuart O.P."/>
            <person name="Cleave R."/>
            <person name="Magrath M.J.L."/>
            <person name="Mikheyev A.S."/>
        </authorList>
    </citation>
    <scope>NUCLEOTIDE SEQUENCE [LARGE SCALE GENOMIC DNA]</scope>
    <source>
        <strain evidence="1">Daus_M_001</strain>
        <tissue evidence="1">Leg muscle</tissue>
    </source>
</reference>
<dbReference type="Proteomes" id="UP001159363">
    <property type="component" value="Chromosome X"/>
</dbReference>
<comment type="caution">
    <text evidence="1">The sequence shown here is derived from an EMBL/GenBank/DDBJ whole genome shotgun (WGS) entry which is preliminary data.</text>
</comment>
<evidence type="ECO:0000313" key="1">
    <source>
        <dbReference type="EMBL" id="KAJ8885716.1"/>
    </source>
</evidence>
<protein>
    <submittedName>
        <fullName evidence="1">Uncharacterized protein</fullName>
    </submittedName>
</protein>
<accession>A0ABQ9HN02</accession>
<dbReference type="EMBL" id="JARBHB010000004">
    <property type="protein sequence ID" value="KAJ8885716.1"/>
    <property type="molecule type" value="Genomic_DNA"/>
</dbReference>
<gene>
    <name evidence="1" type="ORF">PR048_011914</name>
</gene>
<evidence type="ECO:0000313" key="2">
    <source>
        <dbReference type="Proteomes" id="UP001159363"/>
    </source>
</evidence>